<feature type="active site" description="Proton donor/acceptor" evidence="4">
    <location>
        <position position="80"/>
    </location>
</feature>
<protein>
    <submittedName>
        <fullName evidence="8">Leucine dehydrogenase</fullName>
    </submittedName>
</protein>
<keyword evidence="2 6" id="KW-0560">Oxidoreductase</keyword>
<organism evidence="8 9">
    <name type="scientific">Anoxybacter fermentans</name>
    <dbReference type="NCBI Taxonomy" id="1323375"/>
    <lineage>
        <taxon>Bacteria</taxon>
        <taxon>Bacillati</taxon>
        <taxon>Bacillota</taxon>
        <taxon>Clostridia</taxon>
        <taxon>Halanaerobiales</taxon>
        <taxon>Anoxybacter</taxon>
    </lineage>
</organism>
<dbReference type="Gene3D" id="3.40.50.10860">
    <property type="entry name" value="Leucine Dehydrogenase, chain A, domain 1"/>
    <property type="match status" value="1"/>
</dbReference>
<dbReference type="SUPFAM" id="SSF51735">
    <property type="entry name" value="NAD(P)-binding Rossmann-fold domains"/>
    <property type="match status" value="1"/>
</dbReference>
<dbReference type="SUPFAM" id="SSF53223">
    <property type="entry name" value="Aminoacid dehydrogenase-like, N-terminal domain"/>
    <property type="match status" value="1"/>
</dbReference>
<dbReference type="AlphaFoldDB" id="A0A3Q9HQH7"/>
<evidence type="ECO:0000256" key="4">
    <source>
        <dbReference type="PIRSR" id="PIRSR000188-1"/>
    </source>
</evidence>
<comment type="similarity">
    <text evidence="1 6">Belongs to the Glu/Leu/Phe/Val dehydrogenases family.</text>
</comment>
<dbReference type="InterPro" id="IPR006097">
    <property type="entry name" value="Glu/Leu/Phe/Val/Trp_DH_dimer"/>
</dbReference>
<dbReference type="RefSeq" id="WP_127016789.1">
    <property type="nucleotide sequence ID" value="NZ_CP016379.1"/>
</dbReference>
<dbReference type="PRINTS" id="PR00082">
    <property type="entry name" value="GLFDHDRGNASE"/>
</dbReference>
<dbReference type="GO" id="GO:0016639">
    <property type="term" value="F:oxidoreductase activity, acting on the CH-NH2 group of donors, NAD or NADP as acceptor"/>
    <property type="evidence" value="ECO:0007669"/>
    <property type="project" value="InterPro"/>
</dbReference>
<dbReference type="PROSITE" id="PS00074">
    <property type="entry name" value="GLFV_DEHYDROGENASE"/>
    <property type="match status" value="1"/>
</dbReference>
<gene>
    <name evidence="8" type="ORF">BBF96_08665</name>
</gene>
<dbReference type="KEGG" id="aft:BBF96_08665"/>
<evidence type="ECO:0000313" key="8">
    <source>
        <dbReference type="EMBL" id="AZR73448.1"/>
    </source>
</evidence>
<dbReference type="FunFam" id="3.40.50.10860:FF:000010">
    <property type="entry name" value="Leucine dehydrogenase"/>
    <property type="match status" value="1"/>
</dbReference>
<dbReference type="InterPro" id="IPR046346">
    <property type="entry name" value="Aminoacid_DH-like_N_sf"/>
</dbReference>
<keyword evidence="3 5" id="KW-0520">NAD</keyword>
<accession>A0A3Q9HQH7</accession>
<evidence type="ECO:0000256" key="2">
    <source>
        <dbReference type="ARBA" id="ARBA00023002"/>
    </source>
</evidence>
<evidence type="ECO:0000256" key="3">
    <source>
        <dbReference type="ARBA" id="ARBA00023027"/>
    </source>
</evidence>
<dbReference type="GO" id="GO:0006520">
    <property type="term" value="P:amino acid metabolic process"/>
    <property type="evidence" value="ECO:0007669"/>
    <property type="project" value="InterPro"/>
</dbReference>
<reference evidence="8 9" key="1">
    <citation type="submission" date="2016-07" db="EMBL/GenBank/DDBJ databases">
        <title>Genome and transcriptome analysis of iron-reducing fermentative bacteria Anoxybacter fermentans.</title>
        <authorList>
            <person name="Zeng X."/>
            <person name="Shao Z."/>
        </authorList>
    </citation>
    <scope>NUCLEOTIDE SEQUENCE [LARGE SCALE GENOMIC DNA]</scope>
    <source>
        <strain evidence="8 9">DY22613</strain>
    </source>
</reference>
<dbReference type="SMART" id="SM00839">
    <property type="entry name" value="ELFV_dehydrog"/>
    <property type="match status" value="1"/>
</dbReference>
<dbReference type="InterPro" id="IPR006096">
    <property type="entry name" value="Glu/Leu/Phe/Val/Trp_DH_C"/>
</dbReference>
<keyword evidence="5" id="KW-0547">Nucleotide-binding</keyword>
<dbReference type="CDD" id="cd01075">
    <property type="entry name" value="NAD_bind_Leu_Phe_Val_DH"/>
    <property type="match status" value="1"/>
</dbReference>
<evidence type="ECO:0000256" key="6">
    <source>
        <dbReference type="RuleBase" id="RU004417"/>
    </source>
</evidence>
<feature type="binding site" evidence="5">
    <location>
        <begin position="180"/>
        <end position="185"/>
    </location>
    <ligand>
        <name>NAD(+)</name>
        <dbReference type="ChEBI" id="CHEBI:57540"/>
    </ligand>
</feature>
<dbReference type="Pfam" id="PF02812">
    <property type="entry name" value="ELFV_dehydrog_N"/>
    <property type="match status" value="1"/>
</dbReference>
<dbReference type="GO" id="GO:0000166">
    <property type="term" value="F:nucleotide binding"/>
    <property type="evidence" value="ECO:0007669"/>
    <property type="project" value="UniProtKB-KW"/>
</dbReference>
<dbReference type="Proteomes" id="UP000267250">
    <property type="component" value="Chromosome"/>
</dbReference>
<evidence type="ECO:0000259" key="7">
    <source>
        <dbReference type="SMART" id="SM00839"/>
    </source>
</evidence>
<name>A0A3Q9HQH7_9FIRM</name>
<dbReference type="EMBL" id="CP016379">
    <property type="protein sequence ID" value="AZR73448.1"/>
    <property type="molecule type" value="Genomic_DNA"/>
</dbReference>
<dbReference type="InterPro" id="IPR033524">
    <property type="entry name" value="Glu/Leu/Phe/Val_DH_AS"/>
</dbReference>
<dbReference type="PANTHER" id="PTHR42722">
    <property type="entry name" value="LEUCINE DEHYDROGENASE"/>
    <property type="match status" value="1"/>
</dbReference>
<dbReference type="InterPro" id="IPR036291">
    <property type="entry name" value="NAD(P)-bd_dom_sf"/>
</dbReference>
<dbReference type="InterPro" id="IPR016211">
    <property type="entry name" value="Glu/Phe/Leu/Val/Trp_DH_bac/arc"/>
</dbReference>
<sequence length="357" mass="38736">MKIFEMMEKEGHEQLILLQEKSSGLKAIIAIHDTTLGPALGGCRMWNYESEDEAILDALRLSKGMTYKSGAAGVDFGGGKTVIWGDPMKDKSEALFRALGRFVESLGGRYSTGTDVGTTYDDFVLAAKETRYVGALPEEYGGSGDSSIITAFGTWKGLKACAKVVFGTDSLKGLTVAVQGVGKVGSKLVGHLIDEGAKVIISDVNENNVKMVKEKYPEVEVVSPDEILFVECDILSPNALGAIINDETIDKLKCKIIGGAANNQLAEPRHGDILHEKGIFYAPDYVINAGGLIQVADELQPGGYNKDRAFKHASQIYNMILKIAEISKERNIPTYKAADLMVEERIKSVGRVKRILK</sequence>
<dbReference type="OrthoDB" id="9803297at2"/>
<keyword evidence="9" id="KW-1185">Reference proteome</keyword>
<feature type="domain" description="Glutamate/phenylalanine/leucine/valine/L-tryptophan dehydrogenase C-terminal" evidence="7">
    <location>
        <begin position="144"/>
        <end position="354"/>
    </location>
</feature>
<evidence type="ECO:0000256" key="1">
    <source>
        <dbReference type="ARBA" id="ARBA00006382"/>
    </source>
</evidence>
<evidence type="ECO:0000256" key="5">
    <source>
        <dbReference type="PIRSR" id="PIRSR000188-2"/>
    </source>
</evidence>
<dbReference type="PANTHER" id="PTHR42722:SF1">
    <property type="entry name" value="VALINE DEHYDROGENASE"/>
    <property type="match status" value="1"/>
</dbReference>
<dbReference type="Gene3D" id="3.40.50.720">
    <property type="entry name" value="NAD(P)-binding Rossmann-like Domain"/>
    <property type="match status" value="1"/>
</dbReference>
<dbReference type="Pfam" id="PF00208">
    <property type="entry name" value="ELFV_dehydrog"/>
    <property type="match status" value="1"/>
</dbReference>
<dbReference type="InterPro" id="IPR006095">
    <property type="entry name" value="Glu/Leu/Phe/Val/Trp_DH"/>
</dbReference>
<dbReference type="PIRSF" id="PIRSF000188">
    <property type="entry name" value="Phe_leu_dh"/>
    <property type="match status" value="1"/>
</dbReference>
<evidence type="ECO:0000313" key="9">
    <source>
        <dbReference type="Proteomes" id="UP000267250"/>
    </source>
</evidence>
<proteinExistence type="inferred from homology"/>